<reference evidence="1" key="2">
    <citation type="journal article" date="2015" name="Data Brief">
        <title>Shoot transcriptome of the giant reed, Arundo donax.</title>
        <authorList>
            <person name="Barrero R.A."/>
            <person name="Guerrero F.D."/>
            <person name="Moolhuijzen P."/>
            <person name="Goolsby J.A."/>
            <person name="Tidwell J."/>
            <person name="Bellgard S.E."/>
            <person name="Bellgard M.I."/>
        </authorList>
    </citation>
    <scope>NUCLEOTIDE SEQUENCE</scope>
    <source>
        <tissue evidence="1">Shoot tissue taken approximately 20 cm above the soil surface</tissue>
    </source>
</reference>
<protein>
    <submittedName>
        <fullName evidence="1">Uncharacterized protein</fullName>
    </submittedName>
</protein>
<dbReference type="EMBL" id="GBRH01264968">
    <property type="protein sequence ID" value="JAD32927.1"/>
    <property type="molecule type" value="Transcribed_RNA"/>
</dbReference>
<evidence type="ECO:0000313" key="1">
    <source>
        <dbReference type="EMBL" id="JAD32927.1"/>
    </source>
</evidence>
<accession>A0A0A8ZDH8</accession>
<organism evidence="1">
    <name type="scientific">Arundo donax</name>
    <name type="common">Giant reed</name>
    <name type="synonym">Donax arundinaceus</name>
    <dbReference type="NCBI Taxonomy" id="35708"/>
    <lineage>
        <taxon>Eukaryota</taxon>
        <taxon>Viridiplantae</taxon>
        <taxon>Streptophyta</taxon>
        <taxon>Embryophyta</taxon>
        <taxon>Tracheophyta</taxon>
        <taxon>Spermatophyta</taxon>
        <taxon>Magnoliopsida</taxon>
        <taxon>Liliopsida</taxon>
        <taxon>Poales</taxon>
        <taxon>Poaceae</taxon>
        <taxon>PACMAD clade</taxon>
        <taxon>Arundinoideae</taxon>
        <taxon>Arundineae</taxon>
        <taxon>Arundo</taxon>
    </lineage>
</organism>
<sequence>MGREDRIFLVNASLCDVRCCDWGR</sequence>
<proteinExistence type="predicted"/>
<reference evidence="1" key="1">
    <citation type="submission" date="2014-09" db="EMBL/GenBank/DDBJ databases">
        <authorList>
            <person name="Magalhaes I.L.F."/>
            <person name="Oliveira U."/>
            <person name="Santos F.R."/>
            <person name="Vidigal T.H.D.A."/>
            <person name="Brescovit A.D."/>
            <person name="Santos A.J."/>
        </authorList>
    </citation>
    <scope>NUCLEOTIDE SEQUENCE</scope>
    <source>
        <tissue evidence="1">Shoot tissue taken approximately 20 cm above the soil surface</tissue>
    </source>
</reference>
<dbReference type="AlphaFoldDB" id="A0A0A8ZDH8"/>
<name>A0A0A8ZDH8_ARUDO</name>